<keyword evidence="2" id="KW-1185">Reference proteome</keyword>
<reference evidence="1" key="1">
    <citation type="submission" date="2022-06" db="EMBL/GenBank/DDBJ databases">
        <authorList>
            <person name="Legras J.-L."/>
            <person name="Devillers H."/>
            <person name="Grondin C."/>
        </authorList>
    </citation>
    <scope>NUCLEOTIDE SEQUENCE</scope>
    <source>
        <strain evidence="1">CLIB 1444</strain>
    </source>
</reference>
<evidence type="ECO:0000313" key="1">
    <source>
        <dbReference type="EMBL" id="CAH6723237.1"/>
    </source>
</evidence>
<evidence type="ECO:0000313" key="2">
    <source>
        <dbReference type="Proteomes" id="UP001152531"/>
    </source>
</evidence>
<proteinExistence type="predicted"/>
<sequence length="968" mass="107832">MYLYNYTISPATLPLKSIVGSFVGGKSQQLVCATSSGITVYNLNEGNLEKISSQMSFGIIQNIGKLNPFGDKDYLVITSDSGNLVVAEFKNSTFKAIIQEPYGKNGLRRINPGEYLDITDTAISITAIDQKKFVYRVHKTDDGIELSSPLISNSKVTVNTCALDTGFENPIFASIEINNGFQLTHYELDRGLNHIIKRSQELPESANLLIPLIGGGLIIACDGFLLFNNERFDTGHIFINYVVHKSFILVQNTKGELYKITMPFKMDYFSKVPIAKDLNLFKKGFLFVNSISSNKLLYQIEDLDGKISPLDEIKSFEPILDLQSNEDKLKILSIKGLSTLVHGIDVEVLVSSPIPIQPISVESTKLTRDSVNDEYLVISSTSETLILSIGEVVEEVTDSNFVFNQSTIKVQQVGSRGILQVYSNGIRHIVDKKIVKDWYPPAGINILKADTNNNQIMVGLSNNEVVYFEIENDTLVEYPQHLELGQITAIGLSEKFAIVGVLDTIQVVSLQDHNRLETVSFQQLSANSTSIILENDNVHIGMENGLYVNTTMTNGKLTNTKLKYLGSKPVILSIIGDHLLGVSSKTWLIADKITPLNISLTCGTSFISEDIGGEGIVGCNGQELIIFSIGEHTDMTVTDKVDLKSSRKLVENYILQSNGVKNGVKFLEIPNPISLCKFNNHLIVGSHEYLYAIETNSFEILHQTRVDKTPQAMVPFNDDQLLVGMENHLRIYELGQKQLLRKSSTTFPFINRIVKLLNQGNKRIVIGDSKNSVTFAKYNKDTNLFEALANDTFKRQITSLESLDFDTVVGGDKFGNIFVNRFINGENLPSQESYLNGAGSRSQNLCEFYLNDIPTSLTKATLTLGGSESIVYGGIEGTIGIMTPLSKQEFDLMNNLEIELRKEDNLLGKNQLVFRSYYNPKKNVIDGDFVDIFHKTNVTSKIRISKTLNKSIKDIENKIYEIRQRSAF</sequence>
<gene>
    <name evidence="1" type="ORF">CLIB1444_13S03400</name>
</gene>
<dbReference type="Proteomes" id="UP001152531">
    <property type="component" value="Unassembled WGS sequence"/>
</dbReference>
<protein>
    <submittedName>
        <fullName evidence="1">Pre-mRNA-splicing factor Rse1p</fullName>
    </submittedName>
</protein>
<dbReference type="EMBL" id="CALSDN010000013">
    <property type="protein sequence ID" value="CAH6723237.1"/>
    <property type="molecule type" value="Genomic_DNA"/>
</dbReference>
<comment type="caution">
    <text evidence="1">The sequence shown here is derived from an EMBL/GenBank/DDBJ whole genome shotgun (WGS) entry which is preliminary data.</text>
</comment>
<name>A0ACA9YEA4_9ASCO</name>
<organism evidence="1 2">
    <name type="scientific">[Candida] jaroonii</name>
    <dbReference type="NCBI Taxonomy" id="467808"/>
    <lineage>
        <taxon>Eukaryota</taxon>
        <taxon>Fungi</taxon>
        <taxon>Dikarya</taxon>
        <taxon>Ascomycota</taxon>
        <taxon>Saccharomycotina</taxon>
        <taxon>Pichiomycetes</taxon>
        <taxon>Debaryomycetaceae</taxon>
        <taxon>Yamadazyma</taxon>
    </lineage>
</organism>
<accession>A0ACA9YEA4</accession>